<evidence type="ECO:0000313" key="3">
    <source>
        <dbReference type="Proteomes" id="UP000483820"/>
    </source>
</evidence>
<accession>A0A6A5GZW9</accession>
<feature type="compositionally biased region" description="Basic and acidic residues" evidence="1">
    <location>
        <begin position="1"/>
        <end position="11"/>
    </location>
</feature>
<dbReference type="RefSeq" id="XP_003102169.2">
    <property type="nucleotide sequence ID" value="XM_003102121.2"/>
</dbReference>
<dbReference type="KEGG" id="crq:GCK72_008188"/>
<gene>
    <name evidence="2" type="ORF">GCK72_008188</name>
</gene>
<reference evidence="2 3" key="1">
    <citation type="submission" date="2019-12" db="EMBL/GenBank/DDBJ databases">
        <title>Chromosome-level assembly of the Caenorhabditis remanei genome.</title>
        <authorList>
            <person name="Teterina A.A."/>
            <person name="Willis J.H."/>
            <person name="Phillips P.C."/>
        </authorList>
    </citation>
    <scope>NUCLEOTIDE SEQUENCE [LARGE SCALE GENOMIC DNA]</scope>
    <source>
        <strain evidence="2 3">PX506</strain>
        <tissue evidence="2">Whole organism</tissue>
    </source>
</reference>
<evidence type="ECO:0000313" key="2">
    <source>
        <dbReference type="EMBL" id="KAF1759943.1"/>
    </source>
</evidence>
<evidence type="ECO:0000256" key="1">
    <source>
        <dbReference type="SAM" id="MobiDB-lite"/>
    </source>
</evidence>
<protein>
    <submittedName>
        <fullName evidence="2">Uncharacterized protein</fullName>
    </submittedName>
</protein>
<feature type="region of interest" description="Disordered" evidence="1">
    <location>
        <begin position="1"/>
        <end position="34"/>
    </location>
</feature>
<sequence>MSQEIENKKYSPDSSTTHIMRKSHTNMETSDTIRYIRRKEEIEQVSRPAPPPYIGQAIPRVKPIKTFQKQANNNSVGESSRPTSRRFDTFGENALETIYDQFKFLDESEEPHTAAQTPTSVNSSRPIMASNMKLVKFDRRLIN</sequence>
<dbReference type="CTD" id="9814139"/>
<dbReference type="EMBL" id="WUAV01000003">
    <property type="protein sequence ID" value="KAF1759943.1"/>
    <property type="molecule type" value="Genomic_DNA"/>
</dbReference>
<dbReference type="Proteomes" id="UP000483820">
    <property type="component" value="Chromosome III"/>
</dbReference>
<dbReference type="GeneID" id="9814139"/>
<dbReference type="AlphaFoldDB" id="A0A6A5GZW9"/>
<organism evidence="2 3">
    <name type="scientific">Caenorhabditis remanei</name>
    <name type="common">Caenorhabditis vulgaris</name>
    <dbReference type="NCBI Taxonomy" id="31234"/>
    <lineage>
        <taxon>Eukaryota</taxon>
        <taxon>Metazoa</taxon>
        <taxon>Ecdysozoa</taxon>
        <taxon>Nematoda</taxon>
        <taxon>Chromadorea</taxon>
        <taxon>Rhabditida</taxon>
        <taxon>Rhabditina</taxon>
        <taxon>Rhabditomorpha</taxon>
        <taxon>Rhabditoidea</taxon>
        <taxon>Rhabditidae</taxon>
        <taxon>Peloderinae</taxon>
        <taxon>Caenorhabditis</taxon>
    </lineage>
</organism>
<comment type="caution">
    <text evidence="2">The sequence shown here is derived from an EMBL/GenBank/DDBJ whole genome shotgun (WGS) entry which is preliminary data.</text>
</comment>
<name>A0A6A5GZW9_CAERE</name>
<proteinExistence type="predicted"/>